<dbReference type="HOGENOM" id="CLU_790210_0_0_1"/>
<sequence>MSEHESGVIPHIISPIAAANRVKRVPQETDEEALKKAIHQMPLLSHLSWQSLALMDGTFSASVNLDREAFEMFSGHLARWNSNLNMQMEGRNELVWWMHQRPNTANFCDYDVSPQSRARDQNLISVYKVLLVYRLWDSLAAALSMDETECNFKAPRLRVPKAKSIRFPPLWHSEHFATVINIPNIRTFIANARKTCAREYPWMAKPFEDIDHGDLTDNRYTRTQIQSSEKSDVVGLLRNMTQRLSSANAQRIIFNVESASLMVRWVLHHDGALEIDLGKAIKAFTDKSLRESGGRDEDGIRSLSPLQIEAACGFAVLVMARLQSPRSSQTLLLFFRGFLGAPYILLSFRVS</sequence>
<reference evidence="2" key="1">
    <citation type="journal article" date="2012" name="Science">
        <title>The Paleozoic origin of enzymatic lignin decomposition reconstructed from 31 fungal genomes.</title>
        <authorList>
            <person name="Floudas D."/>
            <person name="Binder M."/>
            <person name="Riley R."/>
            <person name="Barry K."/>
            <person name="Blanchette R.A."/>
            <person name="Henrissat B."/>
            <person name="Martinez A.T."/>
            <person name="Otillar R."/>
            <person name="Spatafora J.W."/>
            <person name="Yadav J.S."/>
            <person name="Aerts A."/>
            <person name="Benoit I."/>
            <person name="Boyd A."/>
            <person name="Carlson A."/>
            <person name="Copeland A."/>
            <person name="Coutinho P.M."/>
            <person name="de Vries R.P."/>
            <person name="Ferreira P."/>
            <person name="Findley K."/>
            <person name="Foster B."/>
            <person name="Gaskell J."/>
            <person name="Glotzer D."/>
            <person name="Gorecki P."/>
            <person name="Heitman J."/>
            <person name="Hesse C."/>
            <person name="Hori C."/>
            <person name="Igarashi K."/>
            <person name="Jurgens J.A."/>
            <person name="Kallen N."/>
            <person name="Kersten P."/>
            <person name="Kohler A."/>
            <person name="Kuees U."/>
            <person name="Kumar T.K.A."/>
            <person name="Kuo A."/>
            <person name="LaButti K."/>
            <person name="Larrondo L.F."/>
            <person name="Lindquist E."/>
            <person name="Ling A."/>
            <person name="Lombard V."/>
            <person name="Lucas S."/>
            <person name="Lundell T."/>
            <person name="Martin R."/>
            <person name="McLaughlin D.J."/>
            <person name="Morgenstern I."/>
            <person name="Morin E."/>
            <person name="Murat C."/>
            <person name="Nagy L.G."/>
            <person name="Nolan M."/>
            <person name="Ohm R.A."/>
            <person name="Patyshakuliyeva A."/>
            <person name="Rokas A."/>
            <person name="Ruiz-Duenas F.J."/>
            <person name="Sabat G."/>
            <person name="Salamov A."/>
            <person name="Samejima M."/>
            <person name="Schmutz J."/>
            <person name="Slot J.C."/>
            <person name="St John F."/>
            <person name="Stenlid J."/>
            <person name="Sun H."/>
            <person name="Sun S."/>
            <person name="Syed K."/>
            <person name="Tsang A."/>
            <person name="Wiebenga A."/>
            <person name="Young D."/>
            <person name="Pisabarro A."/>
            <person name="Eastwood D.C."/>
            <person name="Martin F."/>
            <person name="Cullen D."/>
            <person name="Grigoriev I.V."/>
            <person name="Hibbett D.S."/>
        </authorList>
    </citation>
    <scope>NUCLEOTIDE SEQUENCE [LARGE SCALE GENOMIC DNA]</scope>
    <source>
        <strain evidence="2">HHB-11173 SS5</strain>
    </source>
</reference>
<evidence type="ECO:0000313" key="1">
    <source>
        <dbReference type="EMBL" id="EIN03242.1"/>
    </source>
</evidence>
<keyword evidence="2" id="KW-1185">Reference proteome</keyword>
<dbReference type="RefSeq" id="XP_007389529.1">
    <property type="nucleotide sequence ID" value="XM_007389467.1"/>
</dbReference>
<gene>
    <name evidence="1" type="ORF">PUNSTDRAFT_139739</name>
</gene>
<organism evidence="1 2">
    <name type="scientific">Punctularia strigosozonata (strain HHB-11173)</name>
    <name type="common">White-rot fungus</name>
    <dbReference type="NCBI Taxonomy" id="741275"/>
    <lineage>
        <taxon>Eukaryota</taxon>
        <taxon>Fungi</taxon>
        <taxon>Dikarya</taxon>
        <taxon>Basidiomycota</taxon>
        <taxon>Agaricomycotina</taxon>
        <taxon>Agaricomycetes</taxon>
        <taxon>Corticiales</taxon>
        <taxon>Punctulariaceae</taxon>
        <taxon>Punctularia</taxon>
    </lineage>
</organism>
<dbReference type="KEGG" id="psq:PUNSTDRAFT_139739"/>
<protein>
    <submittedName>
        <fullName evidence="1">Uncharacterized protein</fullName>
    </submittedName>
</protein>
<accession>R7S0D5</accession>
<dbReference type="GeneID" id="18880439"/>
<dbReference type="AlphaFoldDB" id="R7S0D5"/>
<dbReference type="EMBL" id="JH687713">
    <property type="protein sequence ID" value="EIN03242.1"/>
    <property type="molecule type" value="Genomic_DNA"/>
</dbReference>
<proteinExistence type="predicted"/>
<dbReference type="Proteomes" id="UP000054196">
    <property type="component" value="Unassembled WGS sequence"/>
</dbReference>
<dbReference type="eggNOG" id="ENOG502SF71">
    <property type="taxonomic scope" value="Eukaryota"/>
</dbReference>
<name>R7S0D5_PUNST</name>
<evidence type="ECO:0000313" key="2">
    <source>
        <dbReference type="Proteomes" id="UP000054196"/>
    </source>
</evidence>